<feature type="signal peptide" evidence="1">
    <location>
        <begin position="1"/>
        <end position="26"/>
    </location>
</feature>
<name>A0ABR5SH39_9BACT</name>
<dbReference type="RefSeq" id="WP_085051580.1">
    <property type="nucleotide sequence ID" value="NZ_LNQR01000033.1"/>
</dbReference>
<protein>
    <recommendedName>
        <fullName evidence="4">Secreted protein</fullName>
    </recommendedName>
</protein>
<evidence type="ECO:0000256" key="1">
    <source>
        <dbReference type="SAM" id="SignalP"/>
    </source>
</evidence>
<evidence type="ECO:0008006" key="4">
    <source>
        <dbReference type="Google" id="ProtNLM"/>
    </source>
</evidence>
<dbReference type="EMBL" id="LNQR01000033">
    <property type="protein sequence ID" value="KWT91016.1"/>
    <property type="molecule type" value="Genomic_DNA"/>
</dbReference>
<comment type="caution">
    <text evidence="2">The sequence shown here is derived from an EMBL/GenBank/DDBJ whole genome shotgun (WGS) entry which is preliminary data.</text>
</comment>
<gene>
    <name evidence="2" type="ORF">ASN18_0963</name>
</gene>
<feature type="chain" id="PRO_5045360311" description="Secreted protein" evidence="1">
    <location>
        <begin position="27"/>
        <end position="168"/>
    </location>
</feature>
<accession>A0ABR5SH39</accession>
<sequence length="168" mass="19345">MTLNNRLAILLTALVAILFIVTKAIAAECEDTYYYVSLDYEKDYKAERVRSFQLAVGNAFIYDVIFLPSSWVYDITCYKGSCRETSVITATAKSDKHTLKVKDFNKFVIIRQPNNKSEQTIFITLSIIYMTKEGGVNTYDAGRDPIKYNDFTLQKIDKCLTRDSRIHY</sequence>
<reference evidence="2 3" key="1">
    <citation type="submission" date="2015-11" db="EMBL/GenBank/DDBJ databases">
        <authorList>
            <person name="Lin W."/>
        </authorList>
    </citation>
    <scope>NUCLEOTIDE SEQUENCE [LARGE SCALE GENOMIC DNA]</scope>
    <source>
        <strain evidence="2 3">HCH-1</strain>
    </source>
</reference>
<organism evidence="2 3">
    <name type="scientific">Candidatus Magnetominusculus xianensis</name>
    <dbReference type="NCBI Taxonomy" id="1748249"/>
    <lineage>
        <taxon>Bacteria</taxon>
        <taxon>Pseudomonadati</taxon>
        <taxon>Nitrospirota</taxon>
        <taxon>Nitrospiria</taxon>
        <taxon>Nitrospirales</taxon>
        <taxon>Nitrospiraceae</taxon>
        <taxon>Candidatus Magnetominusculus</taxon>
    </lineage>
</organism>
<keyword evidence="1" id="KW-0732">Signal</keyword>
<keyword evidence="3" id="KW-1185">Reference proteome</keyword>
<evidence type="ECO:0000313" key="3">
    <source>
        <dbReference type="Proteomes" id="UP000060487"/>
    </source>
</evidence>
<proteinExistence type="predicted"/>
<evidence type="ECO:0000313" key="2">
    <source>
        <dbReference type="EMBL" id="KWT91016.1"/>
    </source>
</evidence>
<dbReference type="Proteomes" id="UP000060487">
    <property type="component" value="Unassembled WGS sequence"/>
</dbReference>